<feature type="transmembrane region" description="Helical" evidence="5">
    <location>
        <begin position="95"/>
        <end position="114"/>
    </location>
</feature>
<protein>
    <submittedName>
        <fullName evidence="7">MFS family permease</fullName>
    </submittedName>
</protein>
<dbReference type="Pfam" id="PF07690">
    <property type="entry name" value="MFS_1"/>
    <property type="match status" value="1"/>
</dbReference>
<feature type="transmembrane region" description="Helical" evidence="5">
    <location>
        <begin position="339"/>
        <end position="362"/>
    </location>
</feature>
<evidence type="ECO:0000313" key="8">
    <source>
        <dbReference type="Proteomes" id="UP001237737"/>
    </source>
</evidence>
<dbReference type="PANTHER" id="PTHR23501">
    <property type="entry name" value="MAJOR FACILITATOR SUPERFAMILY"/>
    <property type="match status" value="1"/>
</dbReference>
<feature type="transmembrane region" description="Helical" evidence="5">
    <location>
        <begin position="242"/>
        <end position="259"/>
    </location>
</feature>
<dbReference type="InterPro" id="IPR020846">
    <property type="entry name" value="MFS_dom"/>
</dbReference>
<dbReference type="PROSITE" id="PS50850">
    <property type="entry name" value="MFS"/>
    <property type="match status" value="1"/>
</dbReference>
<proteinExistence type="predicted"/>
<dbReference type="InterPro" id="IPR036259">
    <property type="entry name" value="MFS_trans_sf"/>
</dbReference>
<comment type="subcellular location">
    <subcellularLocation>
        <location evidence="1">Membrane</location>
        <topology evidence="1">Multi-pass membrane protein</topology>
    </subcellularLocation>
</comment>
<feature type="transmembrane region" description="Helical" evidence="5">
    <location>
        <begin position="181"/>
        <end position="199"/>
    </location>
</feature>
<keyword evidence="3 5" id="KW-1133">Transmembrane helix</keyword>
<name>A0ABT9SUY8_9GAMM</name>
<gene>
    <name evidence="7" type="ORF">J2T07_000962</name>
</gene>
<dbReference type="RefSeq" id="WP_306847724.1">
    <property type="nucleotide sequence ID" value="NZ_JAUSSK010000001.1"/>
</dbReference>
<evidence type="ECO:0000256" key="2">
    <source>
        <dbReference type="ARBA" id="ARBA00022692"/>
    </source>
</evidence>
<evidence type="ECO:0000256" key="5">
    <source>
        <dbReference type="SAM" id="Phobius"/>
    </source>
</evidence>
<feature type="transmembrane region" description="Helical" evidence="5">
    <location>
        <begin position="153"/>
        <end position="175"/>
    </location>
</feature>
<organism evidence="7 8">
    <name type="scientific">Luteibacter jiangsuensis</name>
    <dbReference type="NCBI Taxonomy" id="637577"/>
    <lineage>
        <taxon>Bacteria</taxon>
        <taxon>Pseudomonadati</taxon>
        <taxon>Pseudomonadota</taxon>
        <taxon>Gammaproteobacteria</taxon>
        <taxon>Lysobacterales</taxon>
        <taxon>Rhodanobacteraceae</taxon>
        <taxon>Luteibacter</taxon>
    </lineage>
</organism>
<evidence type="ECO:0000313" key="7">
    <source>
        <dbReference type="EMBL" id="MDQ0008803.1"/>
    </source>
</evidence>
<evidence type="ECO:0000259" key="6">
    <source>
        <dbReference type="PROSITE" id="PS50850"/>
    </source>
</evidence>
<evidence type="ECO:0000256" key="4">
    <source>
        <dbReference type="ARBA" id="ARBA00023136"/>
    </source>
</evidence>
<feature type="transmembrane region" description="Helical" evidence="5">
    <location>
        <begin position="271"/>
        <end position="289"/>
    </location>
</feature>
<feature type="transmembrane region" description="Helical" evidence="5">
    <location>
        <begin position="368"/>
        <end position="390"/>
    </location>
</feature>
<keyword evidence="8" id="KW-1185">Reference proteome</keyword>
<sequence length="461" mass="47264">MNVGTSDPDLFSATEAPYPPGILAPPYRAATIGMVALISLIAFEALAVTTAMPTVARDLNGLKAYALAFGGVLATSVIGMTLSGRWSDRRGPAPAMWTGLAGFVAGLLIAGFAHDMPTLLVGRLIQGLGAGCLSPALYVIVGRLYPESLRPKVFASFSAGWVVPALIGPAVSGAIVEHVGWRWVFLGVPLLAIPAAAGLRGALRSLGKPSGIAGEAPGRMMNAVGASLGVCLLFVAGQEHGWLAAALFAPAIALLYFCGRRLLPPGTLRGARGLPAVVALRGVAASAFFGTEAFLPLAFSSEHGLSPMWAGIAISVGAIGWFSGSWYQGHYAKISRQALLNRGTVLMVIGVIVASLSTFAWMPVIASVMGWLLTGLGMGMLYGTVAVLALSMSAEHEQGTNSSALQLCESLMVATTLAIGGSLFGALLDVSHTAAFAANFAITVVLAVLGTVVARRAQAPA</sequence>
<feature type="transmembrane region" description="Helical" evidence="5">
    <location>
        <begin position="64"/>
        <end position="83"/>
    </location>
</feature>
<reference evidence="7 8" key="1">
    <citation type="submission" date="2023-07" db="EMBL/GenBank/DDBJ databases">
        <title>Sorghum-associated microbial communities from plants grown in Nebraska, USA.</title>
        <authorList>
            <person name="Schachtman D."/>
        </authorList>
    </citation>
    <scope>NUCLEOTIDE SEQUENCE [LARGE SCALE GENOMIC DNA]</scope>
    <source>
        <strain evidence="7 8">CC60</strain>
    </source>
</reference>
<dbReference type="Proteomes" id="UP001237737">
    <property type="component" value="Unassembled WGS sequence"/>
</dbReference>
<evidence type="ECO:0000256" key="1">
    <source>
        <dbReference type="ARBA" id="ARBA00004141"/>
    </source>
</evidence>
<dbReference type="EMBL" id="JAUSSK010000001">
    <property type="protein sequence ID" value="MDQ0008803.1"/>
    <property type="molecule type" value="Genomic_DNA"/>
</dbReference>
<feature type="transmembrane region" description="Helical" evidence="5">
    <location>
        <begin position="309"/>
        <end position="327"/>
    </location>
</feature>
<feature type="transmembrane region" description="Helical" evidence="5">
    <location>
        <begin position="120"/>
        <end position="141"/>
    </location>
</feature>
<feature type="transmembrane region" description="Helical" evidence="5">
    <location>
        <begin position="434"/>
        <end position="454"/>
    </location>
</feature>
<evidence type="ECO:0000256" key="3">
    <source>
        <dbReference type="ARBA" id="ARBA00022989"/>
    </source>
</evidence>
<keyword evidence="4 5" id="KW-0472">Membrane</keyword>
<accession>A0ABT9SUY8</accession>
<comment type="caution">
    <text evidence="7">The sequence shown here is derived from an EMBL/GenBank/DDBJ whole genome shotgun (WGS) entry which is preliminary data.</text>
</comment>
<dbReference type="Gene3D" id="1.20.1250.20">
    <property type="entry name" value="MFS general substrate transporter like domains"/>
    <property type="match status" value="1"/>
</dbReference>
<feature type="domain" description="Major facilitator superfamily (MFS) profile" evidence="6">
    <location>
        <begin position="30"/>
        <end position="461"/>
    </location>
</feature>
<dbReference type="Gene3D" id="1.20.1720.10">
    <property type="entry name" value="Multidrug resistance protein D"/>
    <property type="match status" value="1"/>
</dbReference>
<feature type="transmembrane region" description="Helical" evidence="5">
    <location>
        <begin position="29"/>
        <end position="52"/>
    </location>
</feature>
<dbReference type="InterPro" id="IPR011701">
    <property type="entry name" value="MFS"/>
</dbReference>
<dbReference type="PANTHER" id="PTHR23501:SF154">
    <property type="entry name" value="MULTIDRUG-EFFLUX TRANSPORTER RV1634-RELATED"/>
    <property type="match status" value="1"/>
</dbReference>
<keyword evidence="2 5" id="KW-0812">Transmembrane</keyword>
<dbReference type="SUPFAM" id="SSF103473">
    <property type="entry name" value="MFS general substrate transporter"/>
    <property type="match status" value="1"/>
</dbReference>
<feature type="transmembrane region" description="Helical" evidence="5">
    <location>
        <begin position="411"/>
        <end position="428"/>
    </location>
</feature>